<protein>
    <submittedName>
        <fullName evidence="2">Uncharacterized protein</fullName>
    </submittedName>
</protein>
<evidence type="ECO:0000256" key="1">
    <source>
        <dbReference type="SAM" id="SignalP"/>
    </source>
</evidence>
<evidence type="ECO:0000313" key="2">
    <source>
        <dbReference type="EMBL" id="KAF2664422.1"/>
    </source>
</evidence>
<organism evidence="2 3">
    <name type="scientific">Microthyrium microscopicum</name>
    <dbReference type="NCBI Taxonomy" id="703497"/>
    <lineage>
        <taxon>Eukaryota</taxon>
        <taxon>Fungi</taxon>
        <taxon>Dikarya</taxon>
        <taxon>Ascomycota</taxon>
        <taxon>Pezizomycotina</taxon>
        <taxon>Dothideomycetes</taxon>
        <taxon>Dothideomycetes incertae sedis</taxon>
        <taxon>Microthyriales</taxon>
        <taxon>Microthyriaceae</taxon>
        <taxon>Microthyrium</taxon>
    </lineage>
</organism>
<feature type="signal peptide" evidence="1">
    <location>
        <begin position="1"/>
        <end position="15"/>
    </location>
</feature>
<dbReference type="OrthoDB" id="3800261at2759"/>
<dbReference type="AlphaFoldDB" id="A0A6A6TX81"/>
<keyword evidence="1" id="KW-0732">Signal</keyword>
<accession>A0A6A6TX81</accession>
<feature type="chain" id="PRO_5025669135" evidence="1">
    <location>
        <begin position="16"/>
        <end position="136"/>
    </location>
</feature>
<keyword evidence="3" id="KW-1185">Reference proteome</keyword>
<sequence>MKSLVYLLLAVCAVATPSASPAAVDSKCKSFCNNVSLPDDCLTAAATGTGPCYECGPYKTITDQKLCDEVCVSTTHDAANCGKCGNECEYGQICHNGICGCRSGSAWCSEINQCVAGRSQLYKDLGDCGCYGTNCP</sequence>
<proteinExistence type="predicted"/>
<name>A0A6A6TX81_9PEZI</name>
<dbReference type="Proteomes" id="UP000799302">
    <property type="component" value="Unassembled WGS sequence"/>
</dbReference>
<evidence type="ECO:0000313" key="3">
    <source>
        <dbReference type="Proteomes" id="UP000799302"/>
    </source>
</evidence>
<reference evidence="2" key="1">
    <citation type="journal article" date="2020" name="Stud. Mycol.">
        <title>101 Dothideomycetes genomes: a test case for predicting lifestyles and emergence of pathogens.</title>
        <authorList>
            <person name="Haridas S."/>
            <person name="Albert R."/>
            <person name="Binder M."/>
            <person name="Bloem J."/>
            <person name="Labutti K."/>
            <person name="Salamov A."/>
            <person name="Andreopoulos B."/>
            <person name="Baker S."/>
            <person name="Barry K."/>
            <person name="Bills G."/>
            <person name="Bluhm B."/>
            <person name="Cannon C."/>
            <person name="Castanera R."/>
            <person name="Culley D."/>
            <person name="Daum C."/>
            <person name="Ezra D."/>
            <person name="Gonzalez J."/>
            <person name="Henrissat B."/>
            <person name="Kuo A."/>
            <person name="Liang C."/>
            <person name="Lipzen A."/>
            <person name="Lutzoni F."/>
            <person name="Magnuson J."/>
            <person name="Mondo S."/>
            <person name="Nolan M."/>
            <person name="Ohm R."/>
            <person name="Pangilinan J."/>
            <person name="Park H.-J."/>
            <person name="Ramirez L."/>
            <person name="Alfaro M."/>
            <person name="Sun H."/>
            <person name="Tritt A."/>
            <person name="Yoshinaga Y."/>
            <person name="Zwiers L.-H."/>
            <person name="Turgeon B."/>
            <person name="Goodwin S."/>
            <person name="Spatafora J."/>
            <person name="Crous P."/>
            <person name="Grigoriev I."/>
        </authorList>
    </citation>
    <scope>NUCLEOTIDE SEQUENCE</scope>
    <source>
        <strain evidence="2">CBS 115976</strain>
    </source>
</reference>
<dbReference type="EMBL" id="MU004242">
    <property type="protein sequence ID" value="KAF2664422.1"/>
    <property type="molecule type" value="Genomic_DNA"/>
</dbReference>
<gene>
    <name evidence="2" type="ORF">BT63DRAFT_483139</name>
</gene>